<feature type="domain" description="DUF6504" evidence="8">
    <location>
        <begin position="431"/>
        <end position="504"/>
    </location>
</feature>
<dbReference type="Gene3D" id="3.40.1170.60">
    <property type="match status" value="1"/>
</dbReference>
<dbReference type="InterPro" id="IPR045443">
    <property type="entry name" value="DUF6504"/>
</dbReference>
<evidence type="ECO:0000259" key="6">
    <source>
        <dbReference type="Pfam" id="PF00817"/>
    </source>
</evidence>
<evidence type="ECO:0000259" key="7">
    <source>
        <dbReference type="Pfam" id="PF11799"/>
    </source>
</evidence>
<evidence type="ECO:0000256" key="2">
    <source>
        <dbReference type="ARBA" id="ARBA00012417"/>
    </source>
</evidence>
<dbReference type="GO" id="GO:0003684">
    <property type="term" value="F:damaged DNA binding"/>
    <property type="evidence" value="ECO:0007669"/>
    <property type="project" value="InterPro"/>
</dbReference>
<accession>A0A255Z677</accession>
<reference evidence="9 10" key="1">
    <citation type="submission" date="2017-07" db="EMBL/GenBank/DDBJ databases">
        <title>Niveispirillum cyanobacteriorum sp. nov., isolated from cyanobacterial aggregates in a eutrophic lake.</title>
        <authorList>
            <person name="Cai H."/>
        </authorList>
    </citation>
    <scope>NUCLEOTIDE SEQUENCE [LARGE SCALE GENOMIC DNA]</scope>
    <source>
        <strain evidence="10">TH1-14</strain>
    </source>
</reference>
<dbReference type="EC" id="2.7.7.7" evidence="2"/>
<dbReference type="Pfam" id="PF00817">
    <property type="entry name" value="IMS"/>
    <property type="match status" value="1"/>
</dbReference>
<dbReference type="AlphaFoldDB" id="A0A255Z677"/>
<feature type="domain" description="UmuC" evidence="6">
    <location>
        <begin position="29"/>
        <end position="148"/>
    </location>
</feature>
<dbReference type="InterPro" id="IPR001126">
    <property type="entry name" value="UmuC"/>
</dbReference>
<dbReference type="InterPro" id="IPR050356">
    <property type="entry name" value="SulA_CellDiv_inhibitor"/>
</dbReference>
<evidence type="ECO:0000313" key="9">
    <source>
        <dbReference type="EMBL" id="OYQ37043.1"/>
    </source>
</evidence>
<dbReference type="Proteomes" id="UP000216998">
    <property type="component" value="Unassembled WGS sequence"/>
</dbReference>
<organism evidence="9 10">
    <name type="scientific">Niveispirillum lacus</name>
    <dbReference type="NCBI Taxonomy" id="1981099"/>
    <lineage>
        <taxon>Bacteria</taxon>
        <taxon>Pseudomonadati</taxon>
        <taxon>Pseudomonadota</taxon>
        <taxon>Alphaproteobacteria</taxon>
        <taxon>Rhodospirillales</taxon>
        <taxon>Azospirillaceae</taxon>
        <taxon>Niveispirillum</taxon>
    </lineage>
</organism>
<comment type="catalytic activity">
    <reaction evidence="5">
        <text>DNA(n) + a 2'-deoxyribonucleoside 5'-triphosphate = DNA(n+1) + diphosphate</text>
        <dbReference type="Rhea" id="RHEA:22508"/>
        <dbReference type="Rhea" id="RHEA-COMP:17339"/>
        <dbReference type="Rhea" id="RHEA-COMP:17340"/>
        <dbReference type="ChEBI" id="CHEBI:33019"/>
        <dbReference type="ChEBI" id="CHEBI:61560"/>
        <dbReference type="ChEBI" id="CHEBI:173112"/>
        <dbReference type="EC" id="2.7.7.7"/>
    </reaction>
</comment>
<name>A0A255Z677_9PROT</name>
<comment type="subunit">
    <text evidence="1">Monomer.</text>
</comment>
<dbReference type="PANTHER" id="PTHR35369">
    <property type="entry name" value="BLR3025 PROTEIN-RELATED"/>
    <property type="match status" value="1"/>
</dbReference>
<evidence type="ECO:0000256" key="3">
    <source>
        <dbReference type="ARBA" id="ARBA00022763"/>
    </source>
</evidence>
<keyword evidence="3" id="KW-0227">DNA damage</keyword>
<dbReference type="GO" id="GO:0006281">
    <property type="term" value="P:DNA repair"/>
    <property type="evidence" value="ECO:0007669"/>
    <property type="project" value="InterPro"/>
</dbReference>
<dbReference type="EMBL" id="NOXU01000018">
    <property type="protein sequence ID" value="OYQ37043.1"/>
    <property type="molecule type" value="Genomic_DNA"/>
</dbReference>
<dbReference type="Pfam" id="PF20114">
    <property type="entry name" value="DUF6504"/>
    <property type="match status" value="1"/>
</dbReference>
<comment type="function">
    <text evidence="4">Poorly processive, error-prone DNA polymerase involved in untargeted mutagenesis. Copies undamaged DNA at stalled replication forks, which arise in vivo from mismatched or misaligned primer ends. These misaligned primers can be extended by PolIV. Exhibits no 3'-5' exonuclease (proofreading) activity. May be involved in translesional synthesis, in conjunction with the beta clamp from PolIII.</text>
</comment>
<feature type="domain" description="DNA polymerase Y-family little finger" evidence="7">
    <location>
        <begin position="246"/>
        <end position="325"/>
    </location>
</feature>
<dbReference type="OrthoDB" id="9788640at2"/>
<evidence type="ECO:0000313" key="10">
    <source>
        <dbReference type="Proteomes" id="UP000216998"/>
    </source>
</evidence>
<dbReference type="InterPro" id="IPR017961">
    <property type="entry name" value="DNA_pol_Y-fam_little_finger"/>
</dbReference>
<dbReference type="GO" id="GO:0016740">
    <property type="term" value="F:transferase activity"/>
    <property type="evidence" value="ECO:0007669"/>
    <property type="project" value="UniProtKB-KW"/>
</dbReference>
<keyword evidence="9" id="KW-0808">Transferase</keyword>
<evidence type="ECO:0000256" key="4">
    <source>
        <dbReference type="ARBA" id="ARBA00025589"/>
    </source>
</evidence>
<dbReference type="SUPFAM" id="SSF56672">
    <property type="entry name" value="DNA/RNA polymerases"/>
    <property type="match status" value="1"/>
</dbReference>
<gene>
    <name evidence="9" type="ORF">CHU95_02370</name>
</gene>
<dbReference type="PANTHER" id="PTHR35369:SF2">
    <property type="entry name" value="BLR3025 PROTEIN"/>
    <property type="match status" value="1"/>
</dbReference>
<dbReference type="RefSeq" id="WP_094453364.1">
    <property type="nucleotide sequence ID" value="NZ_NOXU01000018.1"/>
</dbReference>
<dbReference type="CDD" id="cd03468">
    <property type="entry name" value="PolY_like"/>
    <property type="match status" value="1"/>
</dbReference>
<sequence length="507" mass="55448">MNRVVSLYLPNWPIDRLRRAAGDAAPPADRPLVLAGRIRNRRVVTACCQAALEAGLRPGMALAKAQILVPELVVNEAAPQADQEGLYRLALWILQRFSPIVAADPPDGIVIDTTGADHLHGGEEVMLEALVGRLAMSGVEARAAVADSWGAAHAFARYLAKPTFVADPGTGLSLLSPLPLEALRLPVAMAGDLRTLGFRTVGELHRQPRAPLALRFGPQLARRIDQALGEAAEPFDPVRPADQVDARRAFAEPIAAAETIARYIGKLVVDLCAALEERGLGARRLDLLVHRVDSRLQAVRVGMALPTRDVRRLTRLLCDKIETIDPGFGIEAMVLVAAIAEPLEMKQAVNSLMEAARPDVSGLVDTLANRIGGRAVYRIAAVASDVPERSVQRIPAMAPDTGTGWPDHWPRPARLLARPEPIETVALLPDHPPASFTWRGVRRRVRRADGPERVFGEWWKRDAELEAVRDYFRVEDDAGERYWVYRAGDGEDPATGSHRWFLHGIFG</sequence>
<comment type="caution">
    <text evidence="9">The sequence shown here is derived from an EMBL/GenBank/DDBJ whole genome shotgun (WGS) entry which is preliminary data.</text>
</comment>
<protein>
    <recommendedName>
        <fullName evidence="2">DNA-directed DNA polymerase</fullName>
        <ecNumber evidence="2">2.7.7.7</ecNumber>
    </recommendedName>
</protein>
<dbReference type="InterPro" id="IPR043502">
    <property type="entry name" value="DNA/RNA_pol_sf"/>
</dbReference>
<evidence type="ECO:0000259" key="8">
    <source>
        <dbReference type="Pfam" id="PF20114"/>
    </source>
</evidence>
<dbReference type="Pfam" id="PF11799">
    <property type="entry name" value="IMS_C"/>
    <property type="match status" value="1"/>
</dbReference>
<proteinExistence type="predicted"/>
<evidence type="ECO:0000256" key="1">
    <source>
        <dbReference type="ARBA" id="ARBA00011245"/>
    </source>
</evidence>
<evidence type="ECO:0000256" key="5">
    <source>
        <dbReference type="ARBA" id="ARBA00049244"/>
    </source>
</evidence>
<keyword evidence="10" id="KW-1185">Reference proteome</keyword>